<comment type="caution">
    <text evidence="10">The sequence shown here is derived from an EMBL/GenBank/DDBJ whole genome shotgun (WGS) entry which is preliminary data.</text>
</comment>
<dbReference type="GO" id="GO:0045944">
    <property type="term" value="P:positive regulation of transcription by RNA polymerase II"/>
    <property type="evidence" value="ECO:0007669"/>
    <property type="project" value="InterPro"/>
</dbReference>
<dbReference type="Gene3D" id="1.20.5.170">
    <property type="match status" value="1"/>
</dbReference>
<keyword evidence="5" id="KW-0804">Transcription</keyword>
<accession>L8WSK4</accession>
<dbReference type="CDD" id="cd14812">
    <property type="entry name" value="bZIP_u3"/>
    <property type="match status" value="1"/>
</dbReference>
<evidence type="ECO:0000313" key="10">
    <source>
        <dbReference type="EMBL" id="ELU40960.1"/>
    </source>
</evidence>
<gene>
    <name evidence="10" type="ORF">AG1IA_05012</name>
</gene>
<dbReference type="OrthoDB" id="674948at2759"/>
<feature type="region of interest" description="Disordered" evidence="8">
    <location>
        <begin position="133"/>
        <end position="193"/>
    </location>
</feature>
<protein>
    <submittedName>
        <fullName evidence="10">BZIP transcription factor domain-containing protein</fullName>
    </submittedName>
</protein>
<keyword evidence="11" id="KW-1185">Reference proteome</keyword>
<evidence type="ECO:0000256" key="5">
    <source>
        <dbReference type="ARBA" id="ARBA00023163"/>
    </source>
</evidence>
<keyword evidence="4" id="KW-0238">DNA-binding</keyword>
<dbReference type="GO" id="GO:0006986">
    <property type="term" value="P:response to unfolded protein"/>
    <property type="evidence" value="ECO:0007669"/>
    <property type="project" value="UniProtKB-KW"/>
</dbReference>
<name>L8WSK4_THACA</name>
<evidence type="ECO:0000313" key="11">
    <source>
        <dbReference type="Proteomes" id="UP000011668"/>
    </source>
</evidence>
<feature type="compositionally biased region" description="Basic and acidic residues" evidence="8">
    <location>
        <begin position="318"/>
        <end position="329"/>
    </location>
</feature>
<keyword evidence="7" id="KW-0539">Nucleus</keyword>
<feature type="region of interest" description="Disordered" evidence="8">
    <location>
        <begin position="300"/>
        <end position="329"/>
    </location>
</feature>
<dbReference type="PROSITE" id="PS50217">
    <property type="entry name" value="BZIP"/>
    <property type="match status" value="1"/>
</dbReference>
<sequence>MAHMALPTPYYDDHEQLLQVFNDRFNAWNPIPQQPIQRPQFTFPGAEQFAAAINQHAIQFKIPSPPVSPSLGSGYSVGISSSPDAFVSMANITPPRNDTVFGWNSVNVDTEGILGLGHKPAEATLSAVLRSRTSLKRPASPSPTPSLSSSTSSTSPAPMQPEVAPLSNGGSATSAPKRARTQISSKDFVPPDVTGLSKREARLVKNRAAAFLSRQRKREEFEELEKHCRDLETENARMKAGLSQSPSKKLKSDEAEPSQDLMAELAQLRESNSQLAAQNAQLSAQNAQLAAENARLTQLEVSPKIEDEDNSLLLSEPTGRREKESKEKHGTGSVALMVCYIASRPNTTSGISNARARAPISLHAPSAPQPSSTFDYVLPRTNPDYEWLTSPTELDHDDFGSIPAVSLSTSPQTPTTRTLTVQGLENLDIPTDIRDFNFSMDVDERDARNVVLAVSNANSQPSSSSSSSSSLSSPSSASISTLDTVWPEPSVDSTMTMLGGDYMSYDYDSDIFAPVPTQKQSPPIPGTRRMTVAVVPPSQDGSGRWSVEVKENMLPTVFRYLLPRWGAALLSTCTYYLLCSRRVCVVCLIRVLLGSSRVQSSRLCAFEKFAGQLASSVPSAHLTCLICALGHRACLFCLIPLGCQRGDWIRLAGYHKVETDGSRIRRHLTCPAHVMGMPVI</sequence>
<dbReference type="InterPro" id="IPR044280">
    <property type="entry name" value="Hac1/HY5"/>
</dbReference>
<dbReference type="InterPro" id="IPR046347">
    <property type="entry name" value="bZIP_sf"/>
</dbReference>
<dbReference type="GO" id="GO:0005634">
    <property type="term" value="C:nucleus"/>
    <property type="evidence" value="ECO:0007669"/>
    <property type="project" value="UniProtKB-SubCell"/>
</dbReference>
<dbReference type="STRING" id="983506.L8WSK4"/>
<comment type="similarity">
    <text evidence="2">Belongs to the bZIP family.</text>
</comment>
<evidence type="ECO:0000256" key="3">
    <source>
        <dbReference type="ARBA" id="ARBA00023015"/>
    </source>
</evidence>
<evidence type="ECO:0000256" key="2">
    <source>
        <dbReference type="ARBA" id="ARBA00007163"/>
    </source>
</evidence>
<evidence type="ECO:0000256" key="7">
    <source>
        <dbReference type="ARBA" id="ARBA00023242"/>
    </source>
</evidence>
<dbReference type="Pfam" id="PF00170">
    <property type="entry name" value="bZIP_1"/>
    <property type="match status" value="1"/>
</dbReference>
<comment type="subcellular location">
    <subcellularLocation>
        <location evidence="1">Nucleus</location>
    </subcellularLocation>
</comment>
<evidence type="ECO:0000256" key="8">
    <source>
        <dbReference type="SAM" id="MobiDB-lite"/>
    </source>
</evidence>
<dbReference type="InterPro" id="IPR004827">
    <property type="entry name" value="bZIP"/>
</dbReference>
<dbReference type="HOGENOM" id="CLU_404483_0_0_1"/>
<proteinExistence type="inferred from homology"/>
<reference evidence="10 11" key="1">
    <citation type="journal article" date="2013" name="Nat. Commun.">
        <title>The evolution and pathogenic mechanisms of the rice sheath blight pathogen.</title>
        <authorList>
            <person name="Zheng A."/>
            <person name="Lin R."/>
            <person name="Xu L."/>
            <person name="Qin P."/>
            <person name="Tang C."/>
            <person name="Ai P."/>
            <person name="Zhang D."/>
            <person name="Liu Y."/>
            <person name="Sun Z."/>
            <person name="Feng H."/>
            <person name="Wang Y."/>
            <person name="Chen Y."/>
            <person name="Liang X."/>
            <person name="Fu R."/>
            <person name="Li Q."/>
            <person name="Zhang J."/>
            <person name="Yu X."/>
            <person name="Xie Z."/>
            <person name="Ding L."/>
            <person name="Guan P."/>
            <person name="Tang J."/>
            <person name="Liang Y."/>
            <person name="Wang S."/>
            <person name="Deng Q."/>
            <person name="Li S."/>
            <person name="Zhu J."/>
            <person name="Wang L."/>
            <person name="Liu H."/>
            <person name="Li P."/>
        </authorList>
    </citation>
    <scope>NUCLEOTIDE SEQUENCE [LARGE SCALE GENOMIC DNA]</scope>
    <source>
        <strain evidence="11">AG-1 IA</strain>
    </source>
</reference>
<feature type="region of interest" description="Disordered" evidence="8">
    <location>
        <begin position="456"/>
        <end position="482"/>
    </location>
</feature>
<dbReference type="EMBL" id="AFRT01001245">
    <property type="protein sequence ID" value="ELU40960.1"/>
    <property type="molecule type" value="Genomic_DNA"/>
</dbReference>
<feature type="region of interest" description="Disordered" evidence="8">
    <location>
        <begin position="236"/>
        <end position="259"/>
    </location>
</feature>
<dbReference type="SUPFAM" id="SSF57959">
    <property type="entry name" value="Leucine zipper domain"/>
    <property type="match status" value="1"/>
</dbReference>
<evidence type="ECO:0000259" key="9">
    <source>
        <dbReference type="PROSITE" id="PS50217"/>
    </source>
</evidence>
<dbReference type="Proteomes" id="UP000011668">
    <property type="component" value="Unassembled WGS sequence"/>
</dbReference>
<evidence type="ECO:0000256" key="4">
    <source>
        <dbReference type="ARBA" id="ARBA00023125"/>
    </source>
</evidence>
<dbReference type="PANTHER" id="PTHR46714:SF6">
    <property type="entry name" value="TRANSCRIPTIONAL ACTIVATOR HAC1"/>
    <property type="match status" value="1"/>
</dbReference>
<evidence type="ECO:0000256" key="6">
    <source>
        <dbReference type="ARBA" id="ARBA00023230"/>
    </source>
</evidence>
<feature type="compositionally biased region" description="Low complexity" evidence="8">
    <location>
        <begin position="456"/>
        <end position="480"/>
    </location>
</feature>
<dbReference type="SMART" id="SM00338">
    <property type="entry name" value="BRLZ"/>
    <property type="match status" value="1"/>
</dbReference>
<dbReference type="GO" id="GO:0000981">
    <property type="term" value="F:DNA-binding transcription factor activity, RNA polymerase II-specific"/>
    <property type="evidence" value="ECO:0007669"/>
    <property type="project" value="InterPro"/>
</dbReference>
<dbReference type="AlphaFoldDB" id="L8WSK4"/>
<dbReference type="PANTHER" id="PTHR46714">
    <property type="entry name" value="TRANSCRIPTIONAL ACTIVATOR HAC1"/>
    <property type="match status" value="1"/>
</dbReference>
<dbReference type="GO" id="GO:0003677">
    <property type="term" value="F:DNA binding"/>
    <property type="evidence" value="ECO:0007669"/>
    <property type="project" value="UniProtKB-KW"/>
</dbReference>
<feature type="compositionally biased region" description="Low complexity" evidence="8">
    <location>
        <begin position="145"/>
        <end position="157"/>
    </location>
</feature>
<feature type="domain" description="BZIP" evidence="9">
    <location>
        <begin position="196"/>
        <end position="244"/>
    </location>
</feature>
<organism evidence="10 11">
    <name type="scientific">Thanatephorus cucumeris (strain AG1-IA)</name>
    <name type="common">Rice sheath blight fungus</name>
    <name type="synonym">Rhizoctonia solani</name>
    <dbReference type="NCBI Taxonomy" id="983506"/>
    <lineage>
        <taxon>Eukaryota</taxon>
        <taxon>Fungi</taxon>
        <taxon>Dikarya</taxon>
        <taxon>Basidiomycota</taxon>
        <taxon>Agaricomycotina</taxon>
        <taxon>Agaricomycetes</taxon>
        <taxon>Cantharellales</taxon>
        <taxon>Ceratobasidiaceae</taxon>
        <taxon>Rhizoctonia</taxon>
        <taxon>Rhizoctonia solani AG-1</taxon>
    </lineage>
</organism>
<keyword evidence="6" id="KW-0834">Unfolded protein response</keyword>
<evidence type="ECO:0000256" key="1">
    <source>
        <dbReference type="ARBA" id="ARBA00004123"/>
    </source>
</evidence>
<keyword evidence="3" id="KW-0805">Transcription regulation</keyword>